<comment type="subcellular location">
    <subcellularLocation>
        <location evidence="1">Secreted</location>
    </subcellularLocation>
</comment>
<sequence length="155" mass="17696">MDLLMDLISSTNLLLLLLMMMMMMMMMKMFLWFLVLLTLLVPGSPKAEAAVSPLILRHRPLLLHLDQEFFLQLRGAHGLSWSAAGSDVLSSSPRSTVAQREEKEATQKTRRSEESPISLDLTFHLLREVLEMARAEQVAQQEVRANRRLMDVFGK</sequence>
<dbReference type="GO" id="GO:0005179">
    <property type="term" value="F:hormone activity"/>
    <property type="evidence" value="ECO:0007669"/>
    <property type="project" value="UniProtKB-KW"/>
</dbReference>
<dbReference type="PRINTS" id="PR01612">
    <property type="entry name" value="CRFFAMILY"/>
</dbReference>
<proteinExistence type="inferred from homology"/>
<feature type="compositionally biased region" description="Basic and acidic residues" evidence="7">
    <location>
        <begin position="99"/>
        <end position="114"/>
    </location>
</feature>
<dbReference type="Ensembl" id="ENSCSET00000023402.1">
    <property type="protein sequence ID" value="ENSCSEP00000023102.1"/>
    <property type="gene ID" value="ENSCSEG00000014729.1"/>
</dbReference>
<dbReference type="InterPro" id="IPR003620">
    <property type="entry name" value="Urocortin_CRF"/>
</dbReference>
<feature type="domain" description="Corticotropin-releasing factor" evidence="8">
    <location>
        <begin position="113"/>
        <end position="153"/>
    </location>
</feature>
<dbReference type="GO" id="GO:0005576">
    <property type="term" value="C:extracellular region"/>
    <property type="evidence" value="ECO:0007669"/>
    <property type="project" value="UniProtKB-SubCell"/>
</dbReference>
<evidence type="ECO:0000256" key="5">
    <source>
        <dbReference type="ARBA" id="ARBA00022702"/>
    </source>
</evidence>
<evidence type="ECO:0000256" key="7">
    <source>
        <dbReference type="SAM" id="MobiDB-lite"/>
    </source>
</evidence>
<dbReference type="SUPFAM" id="SSF56954">
    <property type="entry name" value="Outer membrane efflux proteins (OEP)"/>
    <property type="match status" value="1"/>
</dbReference>
<keyword evidence="3" id="KW-0964">Secreted</keyword>
<dbReference type="STRING" id="244447.ENSCSEP00000023102"/>
<evidence type="ECO:0000313" key="10">
    <source>
        <dbReference type="Proteomes" id="UP000265120"/>
    </source>
</evidence>
<keyword evidence="10" id="KW-1185">Reference proteome</keyword>
<evidence type="ECO:0000256" key="6">
    <source>
        <dbReference type="ARBA" id="ARBA00022729"/>
    </source>
</evidence>
<evidence type="ECO:0000256" key="3">
    <source>
        <dbReference type="ARBA" id="ARBA00022525"/>
    </source>
</evidence>
<keyword evidence="6" id="KW-0732">Signal</keyword>
<reference evidence="9" key="2">
    <citation type="submission" date="2025-09" db="UniProtKB">
        <authorList>
            <consortium name="Ensembl"/>
        </authorList>
    </citation>
    <scope>IDENTIFICATION</scope>
</reference>
<reference evidence="9" key="1">
    <citation type="submission" date="2025-08" db="UniProtKB">
        <authorList>
            <consortium name="Ensembl"/>
        </authorList>
    </citation>
    <scope>IDENTIFICATION</scope>
</reference>
<evidence type="ECO:0000313" key="9">
    <source>
        <dbReference type="Ensembl" id="ENSCSEP00000023102.1"/>
    </source>
</evidence>
<evidence type="ECO:0000256" key="1">
    <source>
        <dbReference type="ARBA" id="ARBA00004613"/>
    </source>
</evidence>
<name>A0A3P8W9E3_CYNSE</name>
<evidence type="ECO:0000259" key="8">
    <source>
        <dbReference type="SMART" id="SM00039"/>
    </source>
</evidence>
<dbReference type="PANTHER" id="PTHR15035:SF9">
    <property type="entry name" value="CORTICOLIBERIN"/>
    <property type="match status" value="1"/>
</dbReference>
<dbReference type="InParanoid" id="A0A3P8W9E3"/>
<feature type="region of interest" description="Disordered" evidence="7">
    <location>
        <begin position="86"/>
        <end position="115"/>
    </location>
</feature>
<organism evidence="9 10">
    <name type="scientific">Cynoglossus semilaevis</name>
    <name type="common">Tongue sole</name>
    <dbReference type="NCBI Taxonomy" id="244447"/>
    <lineage>
        <taxon>Eukaryota</taxon>
        <taxon>Metazoa</taxon>
        <taxon>Chordata</taxon>
        <taxon>Craniata</taxon>
        <taxon>Vertebrata</taxon>
        <taxon>Euteleostomi</taxon>
        <taxon>Actinopterygii</taxon>
        <taxon>Neopterygii</taxon>
        <taxon>Teleostei</taxon>
        <taxon>Neoteleostei</taxon>
        <taxon>Acanthomorphata</taxon>
        <taxon>Carangaria</taxon>
        <taxon>Pleuronectiformes</taxon>
        <taxon>Pleuronectoidei</taxon>
        <taxon>Cynoglossidae</taxon>
        <taxon>Cynoglossinae</taxon>
        <taxon>Cynoglossus</taxon>
    </lineage>
</organism>
<dbReference type="OrthoDB" id="9837731at2759"/>
<evidence type="ECO:0000256" key="4">
    <source>
        <dbReference type="ARBA" id="ARBA00022685"/>
    </source>
</evidence>
<dbReference type="Gene3D" id="6.10.250.1920">
    <property type="match status" value="1"/>
</dbReference>
<accession>A0A3P8W9E3</accession>
<comment type="similarity">
    <text evidence="2">Belongs to the sauvagine/corticotropin-releasing factor/urotensin I family.</text>
</comment>
<dbReference type="AlphaFoldDB" id="A0A3P8W9E3"/>
<protein>
    <recommendedName>
        <fullName evidence="8">Corticotropin-releasing factor domain-containing protein</fullName>
    </recommendedName>
</protein>
<dbReference type="OMA" id="KRTWPGE"/>
<feature type="compositionally biased region" description="Polar residues" evidence="7">
    <location>
        <begin position="88"/>
        <end position="98"/>
    </location>
</feature>
<evidence type="ECO:0000256" key="2">
    <source>
        <dbReference type="ARBA" id="ARBA00009287"/>
    </source>
</evidence>
<keyword evidence="4" id="KW-0165">Cleavage on pair of basic residues</keyword>
<dbReference type="PANTHER" id="PTHR15035">
    <property type="entry name" value="CORTICOLIBERIN/UROCORTIN"/>
    <property type="match status" value="1"/>
</dbReference>
<dbReference type="Pfam" id="PF00473">
    <property type="entry name" value="CRF"/>
    <property type="match status" value="1"/>
</dbReference>
<keyword evidence="5" id="KW-0372">Hormone</keyword>
<dbReference type="GeneTree" id="ENSGT00940000154473"/>
<dbReference type="Proteomes" id="UP000265120">
    <property type="component" value="Unassembled WGS sequence"/>
</dbReference>
<dbReference type="InterPro" id="IPR000187">
    <property type="entry name" value="CRF"/>
</dbReference>
<dbReference type="SMART" id="SM00039">
    <property type="entry name" value="CRF"/>
    <property type="match status" value="1"/>
</dbReference>